<dbReference type="GO" id="GO:0046872">
    <property type="term" value="F:metal ion binding"/>
    <property type="evidence" value="ECO:0007669"/>
    <property type="project" value="UniProtKB-KW"/>
</dbReference>
<dbReference type="EMBL" id="AEMG01000002">
    <property type="protein sequence ID" value="EFW93739.1"/>
    <property type="molecule type" value="Genomic_DNA"/>
</dbReference>
<dbReference type="eggNOG" id="arCOG00313">
    <property type="taxonomic scope" value="Archaea"/>
</dbReference>
<feature type="binding site" evidence="2">
    <location>
        <position position="101"/>
    </location>
    <ligand>
        <name>Cu cation</name>
        <dbReference type="ChEBI" id="CHEBI:23378"/>
    </ligand>
</feature>
<comment type="caution">
    <text evidence="4">The sequence shown here is derived from an EMBL/GenBank/DDBJ whole genome shotgun (WGS) entry which is preliminary data.</text>
</comment>
<keyword evidence="2" id="KW-0479">Metal-binding</keyword>
<dbReference type="AlphaFoldDB" id="E7QMU4"/>
<feature type="binding site" evidence="2">
    <location>
        <position position="195"/>
    </location>
    <ligand>
        <name>Cu cation</name>
        <dbReference type="ChEBI" id="CHEBI:23378"/>
    </ligand>
</feature>
<evidence type="ECO:0000256" key="3">
    <source>
        <dbReference type="PIRSR" id="PIRSR603782-2"/>
    </source>
</evidence>
<name>E7QMU4_HALPU</name>
<dbReference type="InterPro" id="IPR003782">
    <property type="entry name" value="SCO1/SenC"/>
</dbReference>
<dbReference type="InterPro" id="IPR036249">
    <property type="entry name" value="Thioredoxin-like_sf"/>
</dbReference>
<dbReference type="Proteomes" id="UP000003751">
    <property type="component" value="Unassembled WGS sequence"/>
</dbReference>
<dbReference type="PROSITE" id="PS51257">
    <property type="entry name" value="PROKAR_LIPOPROTEIN"/>
    <property type="match status" value="1"/>
</dbReference>
<dbReference type="CDD" id="cd02968">
    <property type="entry name" value="SCO"/>
    <property type="match status" value="1"/>
</dbReference>
<evidence type="ECO:0000313" key="5">
    <source>
        <dbReference type="Proteomes" id="UP000003751"/>
    </source>
</evidence>
<protein>
    <submittedName>
        <fullName evidence="4">Regulatory protein PrrC</fullName>
    </submittedName>
</protein>
<dbReference type="PANTHER" id="PTHR12151:SF25">
    <property type="entry name" value="LINALOOL DEHYDRATASE_ISOMERASE DOMAIN-CONTAINING PROTEIN"/>
    <property type="match status" value="1"/>
</dbReference>
<keyword evidence="2" id="KW-0186">Copper</keyword>
<keyword evidence="3" id="KW-1015">Disulfide bond</keyword>
<comment type="similarity">
    <text evidence="1">Belongs to the SCO1/2 family.</text>
</comment>
<dbReference type="PATRIC" id="fig|797209.4.peg.245"/>
<feature type="disulfide bond" description="Redox-active" evidence="3">
    <location>
        <begin position="97"/>
        <end position="101"/>
    </location>
</feature>
<dbReference type="SUPFAM" id="SSF52833">
    <property type="entry name" value="Thioredoxin-like"/>
    <property type="match status" value="1"/>
</dbReference>
<reference evidence="4 5" key="1">
    <citation type="journal article" date="2014" name="ISME J.">
        <title>Trehalose/2-sulfotrehalose biosynthesis and glycine-betaine uptake are widely spread mechanisms for osmoadaptation in the Halobacteriales.</title>
        <authorList>
            <person name="Youssef N.H."/>
            <person name="Savage-Ashlock K.N."/>
            <person name="McCully A.L."/>
            <person name="Luedtke B."/>
            <person name="Shaw E.I."/>
            <person name="Hoff W.D."/>
            <person name="Elshahed M.S."/>
        </authorList>
    </citation>
    <scope>NUCLEOTIDE SEQUENCE [LARGE SCALE GENOMIC DNA]</scope>
    <source>
        <strain evidence="4 5">DX253</strain>
    </source>
</reference>
<dbReference type="Gene3D" id="3.40.30.10">
    <property type="entry name" value="Glutaredoxin"/>
    <property type="match status" value="1"/>
</dbReference>
<accession>E7QMU4</accession>
<dbReference type="STRING" id="797209.GCA_000376445_01947"/>
<dbReference type="Pfam" id="PF02630">
    <property type="entry name" value="SCO1-SenC"/>
    <property type="match status" value="1"/>
</dbReference>
<evidence type="ECO:0000256" key="2">
    <source>
        <dbReference type="PIRSR" id="PIRSR603782-1"/>
    </source>
</evidence>
<feature type="binding site" evidence="2">
    <location>
        <position position="97"/>
    </location>
    <ligand>
        <name>Cu cation</name>
        <dbReference type="ChEBI" id="CHEBI:23378"/>
    </ligand>
</feature>
<sequence>MALPSKITDMHRRTYLRSVAATGAAVSAAGCLGSLGDSNPNVALSEPDRNVESSDLPYPAWGEKIPDVTIPAPLEDRTVSFRDVETPSIVTFFYTHCMTICPVLISTLRNVQTHATKNGYAKDVTFLPTTFDPQRDDAEQLRAYTDKMNVDQSIDDWSFLRPKSEERAKHVITDTFGVQFEKTKQKSKDDYMFSHSALILLVNEKGYVERAYHGTSPKQQQIIDDLETVRG</sequence>
<organism evidence="4 5">
    <name type="scientific">Haladaptatus paucihalophilus DX253</name>
    <dbReference type="NCBI Taxonomy" id="797209"/>
    <lineage>
        <taxon>Archaea</taxon>
        <taxon>Methanobacteriati</taxon>
        <taxon>Methanobacteriota</taxon>
        <taxon>Stenosarchaea group</taxon>
        <taxon>Halobacteria</taxon>
        <taxon>Halobacteriales</taxon>
        <taxon>Haladaptataceae</taxon>
        <taxon>Haladaptatus</taxon>
    </lineage>
</organism>
<evidence type="ECO:0000313" key="4">
    <source>
        <dbReference type="EMBL" id="EFW93739.1"/>
    </source>
</evidence>
<proteinExistence type="inferred from homology"/>
<gene>
    <name evidence="4" type="ORF">ZOD2009_01310</name>
</gene>
<evidence type="ECO:0000256" key="1">
    <source>
        <dbReference type="ARBA" id="ARBA00010996"/>
    </source>
</evidence>
<dbReference type="PANTHER" id="PTHR12151">
    <property type="entry name" value="ELECTRON TRANSPORT PROTIN SCO1/SENC FAMILY MEMBER"/>
    <property type="match status" value="1"/>
</dbReference>